<organism evidence="2 3">
    <name type="scientific">Deinococcus budaensis</name>
    <dbReference type="NCBI Taxonomy" id="1665626"/>
    <lineage>
        <taxon>Bacteria</taxon>
        <taxon>Thermotogati</taxon>
        <taxon>Deinococcota</taxon>
        <taxon>Deinococci</taxon>
        <taxon>Deinococcales</taxon>
        <taxon>Deinococcaceae</taxon>
        <taxon>Deinococcus</taxon>
    </lineage>
</organism>
<protein>
    <submittedName>
        <fullName evidence="2">Uncharacterized protein</fullName>
    </submittedName>
</protein>
<accession>A0A7W8GF23</accession>
<comment type="caution">
    <text evidence="2">The sequence shown here is derived from an EMBL/GenBank/DDBJ whole genome shotgun (WGS) entry which is preliminary data.</text>
</comment>
<dbReference type="RefSeq" id="WP_184027991.1">
    <property type="nucleotide sequence ID" value="NZ_JACHFN010000005.1"/>
</dbReference>
<dbReference type="AlphaFoldDB" id="A0A7W8GF23"/>
<keyword evidence="1" id="KW-1133">Transmembrane helix</keyword>
<dbReference type="Proteomes" id="UP000525389">
    <property type="component" value="Unassembled WGS sequence"/>
</dbReference>
<dbReference type="EMBL" id="JACHFN010000005">
    <property type="protein sequence ID" value="MBB5234313.1"/>
    <property type="molecule type" value="Genomic_DNA"/>
</dbReference>
<keyword evidence="1" id="KW-0472">Membrane</keyword>
<keyword evidence="1" id="KW-0812">Transmembrane</keyword>
<name>A0A7W8GF23_9DEIO</name>
<proteinExistence type="predicted"/>
<feature type="transmembrane region" description="Helical" evidence="1">
    <location>
        <begin position="201"/>
        <end position="221"/>
    </location>
</feature>
<sequence length="228" mass="24879">MPPRSFPHEWRRLLSLTCAALLGVAGAHGEEASDLRGVTLCLDGASVQVKVEEMPSARAAQVQRELASALTQSLTSTLKRAKVRHQVRPSCEGRRGLTHLQAEVRYLNPRTYVGFGDPAYSYQVALRVTDPPASRPGLAQATGTAREFQAAWSDIHSEARTVRAFAPVVAGWGEETVRDLVLVWRRDNPSLAERLAQQGPLTLGLLGVGVGTLIAGAGLWWRRRRSRA</sequence>
<evidence type="ECO:0000313" key="3">
    <source>
        <dbReference type="Proteomes" id="UP000525389"/>
    </source>
</evidence>
<gene>
    <name evidence="2" type="ORF">HNQ09_001751</name>
</gene>
<reference evidence="2 3" key="1">
    <citation type="submission" date="2020-08" db="EMBL/GenBank/DDBJ databases">
        <title>Genomic Encyclopedia of Type Strains, Phase IV (KMG-IV): sequencing the most valuable type-strain genomes for metagenomic binning, comparative biology and taxonomic classification.</title>
        <authorList>
            <person name="Goeker M."/>
        </authorList>
    </citation>
    <scope>NUCLEOTIDE SEQUENCE [LARGE SCALE GENOMIC DNA]</scope>
    <source>
        <strain evidence="2 3">DSM 101791</strain>
    </source>
</reference>
<keyword evidence="3" id="KW-1185">Reference proteome</keyword>
<evidence type="ECO:0000313" key="2">
    <source>
        <dbReference type="EMBL" id="MBB5234313.1"/>
    </source>
</evidence>
<evidence type="ECO:0000256" key="1">
    <source>
        <dbReference type="SAM" id="Phobius"/>
    </source>
</evidence>